<comment type="caution">
    <text evidence="1">The sequence shown here is derived from an EMBL/GenBank/DDBJ whole genome shotgun (WGS) entry which is preliminary data.</text>
</comment>
<sequence>MSNTSACLSLDTVYRSSANDHVKLFKTTFLTQSLAGVPYTASSDKQADIVDRVPIEEPDSVLKASACGCNSCGRSTNKSWDACQ</sequence>
<evidence type="ECO:0000313" key="2">
    <source>
        <dbReference type="Proteomes" id="UP001195483"/>
    </source>
</evidence>
<dbReference type="AlphaFoldDB" id="A0AAE0W5V2"/>
<protein>
    <submittedName>
        <fullName evidence="1">Uncharacterized protein</fullName>
    </submittedName>
</protein>
<dbReference type="EMBL" id="JAEAOA010002119">
    <property type="protein sequence ID" value="KAK3603208.1"/>
    <property type="molecule type" value="Genomic_DNA"/>
</dbReference>
<reference evidence="1" key="3">
    <citation type="submission" date="2023-05" db="EMBL/GenBank/DDBJ databases">
        <authorList>
            <person name="Smith C.H."/>
        </authorList>
    </citation>
    <scope>NUCLEOTIDE SEQUENCE</scope>
    <source>
        <strain evidence="1">CHS0354</strain>
        <tissue evidence="1">Mantle</tissue>
    </source>
</reference>
<keyword evidence="2" id="KW-1185">Reference proteome</keyword>
<proteinExistence type="predicted"/>
<evidence type="ECO:0000313" key="1">
    <source>
        <dbReference type="EMBL" id="KAK3603208.1"/>
    </source>
</evidence>
<accession>A0AAE0W5V2</accession>
<reference evidence="1" key="2">
    <citation type="journal article" date="2021" name="Genome Biol. Evol.">
        <title>Developing a high-quality reference genome for a parasitic bivalve with doubly uniparental inheritance (Bivalvia: Unionida).</title>
        <authorList>
            <person name="Smith C.H."/>
        </authorList>
    </citation>
    <scope>NUCLEOTIDE SEQUENCE</scope>
    <source>
        <strain evidence="1">CHS0354</strain>
        <tissue evidence="1">Mantle</tissue>
    </source>
</reference>
<name>A0AAE0W5V2_9BIVA</name>
<organism evidence="1 2">
    <name type="scientific">Potamilus streckersoni</name>
    <dbReference type="NCBI Taxonomy" id="2493646"/>
    <lineage>
        <taxon>Eukaryota</taxon>
        <taxon>Metazoa</taxon>
        <taxon>Spiralia</taxon>
        <taxon>Lophotrochozoa</taxon>
        <taxon>Mollusca</taxon>
        <taxon>Bivalvia</taxon>
        <taxon>Autobranchia</taxon>
        <taxon>Heteroconchia</taxon>
        <taxon>Palaeoheterodonta</taxon>
        <taxon>Unionida</taxon>
        <taxon>Unionoidea</taxon>
        <taxon>Unionidae</taxon>
        <taxon>Ambleminae</taxon>
        <taxon>Lampsilini</taxon>
        <taxon>Potamilus</taxon>
    </lineage>
</organism>
<reference evidence="1" key="1">
    <citation type="journal article" date="2021" name="Genome Biol. Evol.">
        <title>A High-Quality Reference Genome for a Parasitic Bivalve with Doubly Uniparental Inheritance (Bivalvia: Unionida).</title>
        <authorList>
            <person name="Smith C.H."/>
        </authorList>
    </citation>
    <scope>NUCLEOTIDE SEQUENCE</scope>
    <source>
        <strain evidence="1">CHS0354</strain>
    </source>
</reference>
<gene>
    <name evidence="1" type="ORF">CHS0354_036135</name>
</gene>
<dbReference type="Proteomes" id="UP001195483">
    <property type="component" value="Unassembled WGS sequence"/>
</dbReference>